<dbReference type="Gene3D" id="1.10.3480.10">
    <property type="entry name" value="TorD-like"/>
    <property type="match status" value="1"/>
</dbReference>
<dbReference type="InterPro" id="IPR036411">
    <property type="entry name" value="TorD-like_sf"/>
</dbReference>
<accession>A0A7W9HJ19</accession>
<keyword evidence="3" id="KW-1185">Reference proteome</keyword>
<dbReference type="SUPFAM" id="SSF89155">
    <property type="entry name" value="TorD-like"/>
    <property type="match status" value="1"/>
</dbReference>
<evidence type="ECO:0000313" key="3">
    <source>
        <dbReference type="Proteomes" id="UP000552097"/>
    </source>
</evidence>
<dbReference type="InterPro" id="IPR050289">
    <property type="entry name" value="TorD/DmsD_chaperones"/>
</dbReference>
<reference evidence="2 3" key="1">
    <citation type="submission" date="2020-08" db="EMBL/GenBank/DDBJ databases">
        <title>Sequencing the genomes of 1000 actinobacteria strains.</title>
        <authorList>
            <person name="Klenk H.-P."/>
        </authorList>
    </citation>
    <scope>NUCLEOTIDE SEQUENCE [LARGE SCALE GENOMIC DNA]</scope>
    <source>
        <strain evidence="2 3">DSM 45486</strain>
    </source>
</reference>
<evidence type="ECO:0000256" key="1">
    <source>
        <dbReference type="ARBA" id="ARBA00023186"/>
    </source>
</evidence>
<dbReference type="InterPro" id="IPR020945">
    <property type="entry name" value="DMSO/NO3_reduct_chaperone"/>
</dbReference>
<keyword evidence="1" id="KW-0143">Chaperone</keyword>
<organism evidence="2 3">
    <name type="scientific">Saccharothrix ecbatanensis</name>
    <dbReference type="NCBI Taxonomy" id="1105145"/>
    <lineage>
        <taxon>Bacteria</taxon>
        <taxon>Bacillati</taxon>
        <taxon>Actinomycetota</taxon>
        <taxon>Actinomycetes</taxon>
        <taxon>Pseudonocardiales</taxon>
        <taxon>Pseudonocardiaceae</taxon>
        <taxon>Saccharothrix</taxon>
    </lineage>
</organism>
<name>A0A7W9HJ19_9PSEU</name>
<sequence>MHAKPEAIDQLTATVGVLRLGARLFAHEVDAHLYRQLLGADKTTEGGHSFFEAGAADQSEAEALEDLAVEFCRLFIGPQPECPPYASAHQGEVKLGGRTAPAVDDFMARHGVRPVIGEHDAVLEHDHLSVELALLAHFYQAAFEDGPEGREEAWAAAQELLHHHIWPWADSYLKHVSDAARSGPYSAISSLLWDVLDNSRTWPEHLDEEHTVDLDAGR</sequence>
<dbReference type="EMBL" id="JACHMO010000001">
    <property type="protein sequence ID" value="MBB5803207.1"/>
    <property type="molecule type" value="Genomic_DNA"/>
</dbReference>
<dbReference type="PANTHER" id="PTHR34227">
    <property type="entry name" value="CHAPERONE PROTEIN YCDY"/>
    <property type="match status" value="1"/>
</dbReference>
<comment type="caution">
    <text evidence="2">The sequence shown here is derived from an EMBL/GenBank/DDBJ whole genome shotgun (WGS) entry which is preliminary data.</text>
</comment>
<dbReference type="PANTHER" id="PTHR34227:SF1">
    <property type="entry name" value="DIMETHYL SULFOXIDE REDUCTASE CHAPERONE-RELATED"/>
    <property type="match status" value="1"/>
</dbReference>
<dbReference type="RefSeq" id="WP_184920431.1">
    <property type="nucleotide sequence ID" value="NZ_JACHMO010000001.1"/>
</dbReference>
<dbReference type="Proteomes" id="UP000552097">
    <property type="component" value="Unassembled WGS sequence"/>
</dbReference>
<dbReference type="AlphaFoldDB" id="A0A7W9HJ19"/>
<gene>
    <name evidence="2" type="ORF">F4560_002975</name>
</gene>
<proteinExistence type="predicted"/>
<dbReference type="Pfam" id="PF02613">
    <property type="entry name" value="Nitrate_red_del"/>
    <property type="match status" value="1"/>
</dbReference>
<protein>
    <submittedName>
        <fullName evidence="2">TorA maturation chaperone TorD</fullName>
    </submittedName>
</protein>
<evidence type="ECO:0000313" key="2">
    <source>
        <dbReference type="EMBL" id="MBB5803207.1"/>
    </source>
</evidence>